<dbReference type="RefSeq" id="WP_344477542.1">
    <property type="nucleotide sequence ID" value="NZ_BAAASB010000008.1"/>
</dbReference>
<dbReference type="PROSITE" id="PS51318">
    <property type="entry name" value="TAT"/>
    <property type="match status" value="1"/>
</dbReference>
<proteinExistence type="predicted"/>
<dbReference type="InterPro" id="IPR032287">
    <property type="entry name" value="DUF4838"/>
</dbReference>
<protein>
    <submittedName>
        <fullName evidence="1">DUF4838 domain-containing protein</fullName>
    </submittedName>
</protein>
<dbReference type="InterPro" id="IPR006311">
    <property type="entry name" value="TAT_signal"/>
</dbReference>
<dbReference type="EMBL" id="JBHSKP010000005">
    <property type="protein sequence ID" value="MFC5152218.1"/>
    <property type="molecule type" value="Genomic_DNA"/>
</dbReference>
<accession>A0ABW0AHU7</accession>
<comment type="caution">
    <text evidence="1">The sequence shown here is derived from an EMBL/GenBank/DDBJ whole genome shotgun (WGS) entry which is preliminary data.</text>
</comment>
<dbReference type="Proteomes" id="UP001596160">
    <property type="component" value="Unassembled WGS sequence"/>
</dbReference>
<dbReference type="PANTHER" id="PTHR47406:SF2">
    <property type="entry name" value="ALPHA GLUCURONIDASE N-TERMINAL DOMAIN-CONTAINING PROTEIN"/>
    <property type="match status" value="1"/>
</dbReference>
<dbReference type="Pfam" id="PF16126">
    <property type="entry name" value="DUF4838"/>
    <property type="match status" value="1"/>
</dbReference>
<evidence type="ECO:0000313" key="2">
    <source>
        <dbReference type="Proteomes" id="UP001596160"/>
    </source>
</evidence>
<sequence length="739" mass="77626">MHRQSEDRTGTAAAGPGRRTVLRTAAVGATAVAATALAAPEAAAGKRGTGGTPAAGSTVLWWAPEAEAGVVSFAASELAGYLGRIVSGPVAARRSARPGRGLALLPAGSPADVPAPLAAEADRLLAGRGPEAHAFAVGAAGAIATGNGARAVLYAAYALLEHAGVRFFAPDFPQYEGRAERVPRDGGLVIPATAGTVAEPAWTWRRKYVEEGTSHTAEGLVRLLDWMAKNRLNTLVHPYDYNHWGHIAYDRVRESVAPEAARRGIVVEVGGHGYESFLPRERYPDFYTPGSNVFNVHDEAALNTYVRAVTGHLAGRPEIAVFDAWPPDTATWPAASVAAFGSVADAEAHVVNTLRAALATALPQVRVERVAYGAAIAPPSAGPGFHPEVLIDFAPYERNYRHALADPASGTNAPLAALLRSWAEAADGPLSVYDYNRRYRWRSLPVRPLGILAADARFYESLGVDGLGSYSEPADWLPFEAVHLFSARLAREPGTDPDAWLAEYLADRFGPAAGALGDYFRATTADPDGLADPSYAAAVLADYRGAATALDSALAALAGREERLIVALLRSHLELALADVTISVSATAASRATARAAYRALLEERRFRGLVLQDIRAVQRWGGSLAHRDGYPLYHLPAHASLVSDRVTLARGGSATVRLRAQDVDWRGHTVTWSASAPPGLALSAASGTLTASGASDGVRRLTLTAAGSLAPGTHTVVFAFTGDGTVPLPPARLTVTVV</sequence>
<evidence type="ECO:0000313" key="1">
    <source>
        <dbReference type="EMBL" id="MFC5152218.1"/>
    </source>
</evidence>
<keyword evidence="2" id="KW-1185">Reference proteome</keyword>
<organism evidence="1 2">
    <name type="scientific">Streptomyces amakusaensis</name>
    <dbReference type="NCBI Taxonomy" id="67271"/>
    <lineage>
        <taxon>Bacteria</taxon>
        <taxon>Bacillati</taxon>
        <taxon>Actinomycetota</taxon>
        <taxon>Actinomycetes</taxon>
        <taxon>Kitasatosporales</taxon>
        <taxon>Streptomycetaceae</taxon>
        <taxon>Streptomyces</taxon>
    </lineage>
</organism>
<reference evidence="2" key="1">
    <citation type="journal article" date="2019" name="Int. J. Syst. Evol. Microbiol.">
        <title>The Global Catalogue of Microorganisms (GCM) 10K type strain sequencing project: providing services to taxonomists for standard genome sequencing and annotation.</title>
        <authorList>
            <consortium name="The Broad Institute Genomics Platform"/>
            <consortium name="The Broad Institute Genome Sequencing Center for Infectious Disease"/>
            <person name="Wu L."/>
            <person name="Ma J."/>
        </authorList>
    </citation>
    <scope>NUCLEOTIDE SEQUENCE [LARGE SCALE GENOMIC DNA]</scope>
    <source>
        <strain evidence="2">PCU 266</strain>
    </source>
</reference>
<gene>
    <name evidence="1" type="ORF">ACFPRH_10780</name>
</gene>
<dbReference type="PANTHER" id="PTHR47406">
    <property type="entry name" value="COAGULATION FACTOR 5/8 TYPE, C-TERMINAL"/>
    <property type="match status" value="1"/>
</dbReference>
<name>A0ABW0AHU7_9ACTN</name>